<organism evidence="2 3">
    <name type="scientific">Streptomyces olivaceiscleroticus</name>
    <dbReference type="NCBI Taxonomy" id="68245"/>
    <lineage>
        <taxon>Bacteria</taxon>
        <taxon>Bacillati</taxon>
        <taxon>Actinomycetota</taxon>
        <taxon>Actinomycetes</taxon>
        <taxon>Kitasatosporales</taxon>
        <taxon>Streptomycetaceae</taxon>
        <taxon>Streptomyces</taxon>
    </lineage>
</organism>
<evidence type="ECO:0008006" key="4">
    <source>
        <dbReference type="Google" id="ProtNLM"/>
    </source>
</evidence>
<feature type="compositionally biased region" description="Low complexity" evidence="1">
    <location>
        <begin position="88"/>
        <end position="97"/>
    </location>
</feature>
<comment type="caution">
    <text evidence="2">The sequence shown here is derived from an EMBL/GenBank/DDBJ whole genome shotgun (WGS) entry which is preliminary data.</text>
</comment>
<evidence type="ECO:0000256" key="1">
    <source>
        <dbReference type="SAM" id="MobiDB-lite"/>
    </source>
</evidence>
<protein>
    <recommendedName>
        <fullName evidence="4">Secreted protein</fullName>
    </recommendedName>
</protein>
<dbReference type="EMBL" id="BAAABY010000003">
    <property type="protein sequence ID" value="GAA0443240.1"/>
    <property type="molecule type" value="Genomic_DNA"/>
</dbReference>
<feature type="region of interest" description="Disordered" evidence="1">
    <location>
        <begin position="74"/>
        <end position="131"/>
    </location>
</feature>
<evidence type="ECO:0000313" key="2">
    <source>
        <dbReference type="EMBL" id="GAA0443240.1"/>
    </source>
</evidence>
<dbReference type="Proteomes" id="UP001500909">
    <property type="component" value="Unassembled WGS sequence"/>
</dbReference>
<name>A0ABN0ZCB8_9ACTN</name>
<evidence type="ECO:0000313" key="3">
    <source>
        <dbReference type="Proteomes" id="UP001500909"/>
    </source>
</evidence>
<reference evidence="2 3" key="1">
    <citation type="journal article" date="2019" name="Int. J. Syst. Evol. Microbiol.">
        <title>The Global Catalogue of Microorganisms (GCM) 10K type strain sequencing project: providing services to taxonomists for standard genome sequencing and annotation.</title>
        <authorList>
            <consortium name="The Broad Institute Genomics Platform"/>
            <consortium name="The Broad Institute Genome Sequencing Center for Infectious Disease"/>
            <person name="Wu L."/>
            <person name="Ma J."/>
        </authorList>
    </citation>
    <scope>NUCLEOTIDE SEQUENCE [LARGE SCALE GENOMIC DNA]</scope>
    <source>
        <strain evidence="2 3">JCM 4805</strain>
    </source>
</reference>
<gene>
    <name evidence="2" type="ORF">GCM10010361_03970</name>
</gene>
<proteinExistence type="predicted"/>
<accession>A0ABN0ZCB8</accession>
<sequence length="218" mass="23189">MTLRITSIASFRFADVLHSRRYAVPAGPATAMRRLYRDVRLSNTRGVLMARRHLRLTAVVAVVLLSLTGFRPHGHGSHGSDSGGGGCSAHSSSSGHHSSSHHYDDDDDDDYAGSGSADSSPSATAPPQGTVVECVSEHPKAKRPGAKVRLTDDGLYDDVTITVEFRGADGAVVDTGERTVDPVLDNEDDVAGDPVFRIPMTHPDRAGKVTDCEVRSIS</sequence>
<keyword evidence="3" id="KW-1185">Reference proteome</keyword>